<accession>A0ABD6E795</accession>
<keyword evidence="3" id="KW-1185">Reference proteome</keyword>
<organism evidence="2 3">
    <name type="scientific">Gnathostoma spinigerum</name>
    <dbReference type="NCBI Taxonomy" id="75299"/>
    <lineage>
        <taxon>Eukaryota</taxon>
        <taxon>Metazoa</taxon>
        <taxon>Ecdysozoa</taxon>
        <taxon>Nematoda</taxon>
        <taxon>Chromadorea</taxon>
        <taxon>Rhabditida</taxon>
        <taxon>Spirurina</taxon>
        <taxon>Gnathostomatomorpha</taxon>
        <taxon>Gnathostomatoidea</taxon>
        <taxon>Gnathostomatidae</taxon>
        <taxon>Gnathostoma</taxon>
    </lineage>
</organism>
<evidence type="ECO:0000256" key="1">
    <source>
        <dbReference type="SAM" id="SignalP"/>
    </source>
</evidence>
<evidence type="ECO:0000313" key="3">
    <source>
        <dbReference type="Proteomes" id="UP001608902"/>
    </source>
</evidence>
<protein>
    <submittedName>
        <fullName evidence="2">Uncharacterized protein</fullName>
    </submittedName>
</protein>
<sequence length="142" mass="15887">MQPLMLLSVLCILYLKVLILVQSKPELMRRNNLEHINGDKYTNSSPVSKLSLGQIHSMIRPPPQKISGWSQRQRYSYVTSSTRLFISDSTSMIDQRTKSADGPTPPVPDHFVTKRPTSPIRIHPPGTQFSSSTAICPPKACL</sequence>
<feature type="signal peptide" evidence="1">
    <location>
        <begin position="1"/>
        <end position="23"/>
    </location>
</feature>
<dbReference type="Proteomes" id="UP001608902">
    <property type="component" value="Unassembled WGS sequence"/>
</dbReference>
<keyword evidence="1" id="KW-0732">Signal</keyword>
<dbReference type="EMBL" id="JBGFUD010000982">
    <property type="protein sequence ID" value="MFH4975565.1"/>
    <property type="molecule type" value="Genomic_DNA"/>
</dbReference>
<proteinExistence type="predicted"/>
<reference evidence="2 3" key="1">
    <citation type="submission" date="2024-08" db="EMBL/GenBank/DDBJ databases">
        <title>Gnathostoma spinigerum genome.</title>
        <authorList>
            <person name="Gonzalez-Bertolin B."/>
            <person name="Monzon S."/>
            <person name="Zaballos A."/>
            <person name="Jimenez P."/>
            <person name="Dekumyoy P."/>
            <person name="Varona S."/>
            <person name="Cuesta I."/>
            <person name="Sumanam S."/>
            <person name="Adisakwattana P."/>
            <person name="Gasser R.B."/>
            <person name="Hernandez-Gonzalez A."/>
            <person name="Young N.D."/>
            <person name="Perteguer M.J."/>
        </authorList>
    </citation>
    <scope>NUCLEOTIDE SEQUENCE [LARGE SCALE GENOMIC DNA]</scope>
    <source>
        <strain evidence="2">AL3</strain>
        <tissue evidence="2">Liver</tissue>
    </source>
</reference>
<comment type="caution">
    <text evidence="2">The sequence shown here is derived from an EMBL/GenBank/DDBJ whole genome shotgun (WGS) entry which is preliminary data.</text>
</comment>
<name>A0ABD6E795_9BILA</name>
<evidence type="ECO:0000313" key="2">
    <source>
        <dbReference type="EMBL" id="MFH4975565.1"/>
    </source>
</evidence>
<dbReference type="AlphaFoldDB" id="A0ABD6E795"/>
<feature type="chain" id="PRO_5044788743" evidence="1">
    <location>
        <begin position="24"/>
        <end position="142"/>
    </location>
</feature>
<gene>
    <name evidence="2" type="ORF">AB6A40_002274</name>
</gene>